<reference evidence="1" key="1">
    <citation type="journal article" date="2015" name="Nature">
        <title>Complex archaea that bridge the gap between prokaryotes and eukaryotes.</title>
        <authorList>
            <person name="Spang A."/>
            <person name="Saw J.H."/>
            <person name="Jorgensen S.L."/>
            <person name="Zaremba-Niedzwiedzka K."/>
            <person name="Martijn J."/>
            <person name="Lind A.E."/>
            <person name="van Eijk R."/>
            <person name="Schleper C."/>
            <person name="Guy L."/>
            <person name="Ettema T.J."/>
        </authorList>
    </citation>
    <scope>NUCLEOTIDE SEQUENCE</scope>
</reference>
<accession>A0A0F9UDR6</accession>
<name>A0A0F9UDR6_9ZZZZ</name>
<dbReference type="AlphaFoldDB" id="A0A0F9UDR6"/>
<protein>
    <submittedName>
        <fullName evidence="1">Uncharacterized protein</fullName>
    </submittedName>
</protein>
<comment type="caution">
    <text evidence="1">The sequence shown here is derived from an EMBL/GenBank/DDBJ whole genome shotgun (WGS) entry which is preliminary data.</text>
</comment>
<gene>
    <name evidence="1" type="ORF">LCGC14_0278550</name>
</gene>
<organism evidence="1">
    <name type="scientific">marine sediment metagenome</name>
    <dbReference type="NCBI Taxonomy" id="412755"/>
    <lineage>
        <taxon>unclassified sequences</taxon>
        <taxon>metagenomes</taxon>
        <taxon>ecological metagenomes</taxon>
    </lineage>
</organism>
<evidence type="ECO:0000313" key="1">
    <source>
        <dbReference type="EMBL" id="KKN85532.1"/>
    </source>
</evidence>
<dbReference type="EMBL" id="LAZR01000158">
    <property type="protein sequence ID" value="KKN85532.1"/>
    <property type="molecule type" value="Genomic_DNA"/>
</dbReference>
<sequence>MSNFQISITNPTTGLADITDSNDVMTIVDHSNYDDASPEAGHSQTDFDAFRKLRITLPTGTVYLFSSEYPTDGDITLDVPNGSSLPMSTAYSYTTGDGRYIIELFALPTWGVGYAYLVATTPYVVHLGVLYKCLQDSTGDTPASSPTFWEVVSDMDDLPAKYQLTKNVTITSDMAELWARLEYIANCVNNDIGCAWEQLFRDPFWIDAVRLCQAMSAIPILMNVDAWDEINANINMSKEIAVKYGY</sequence>
<proteinExistence type="predicted"/>